<evidence type="ECO:0000313" key="13">
    <source>
        <dbReference type="EMBL" id="KAK6758295.1"/>
    </source>
</evidence>
<evidence type="ECO:0000256" key="10">
    <source>
        <dbReference type="ARBA" id="ARBA00031021"/>
    </source>
</evidence>
<dbReference type="InterPro" id="IPR003197">
    <property type="entry name" value="QCR7"/>
</dbReference>
<keyword evidence="9" id="KW-0472">Membrane</keyword>
<keyword evidence="14" id="KW-1185">Reference proteome</keyword>
<comment type="similarity">
    <text evidence="2">Belongs to the UQCRB/QCR7 family.</text>
</comment>
<dbReference type="Gene3D" id="1.10.1090.10">
    <property type="entry name" value="Cytochrome b-c1 complex subunit 7"/>
    <property type="match status" value="1"/>
</dbReference>
<keyword evidence="7" id="KW-0249">Electron transport</keyword>
<dbReference type="PANTHER" id="PTHR12022">
    <property type="entry name" value="UBIQUINOL-CYTOCHROME C REDUCTASE COMPLEX 14 KD PROTEIN"/>
    <property type="match status" value="1"/>
</dbReference>
<sequence length="191" mass="22635">MQTKLVHRSSTFSSWILTKKIRRNSSRTETTTRSITEICARDVYLCGARTYSSHELQRQSITMATKAIKFTYNNAAVNWMRKFAWNHFWGGREYGLLFHDTYFEPAPEVTEALRRLNLKEPHLFDQRKMRLSHAHTLALHGERLPKNQWTKWEEETWYLKPYLDEIEAEKKARAETTGLIPPYEMKQGEGH</sequence>
<dbReference type="SUPFAM" id="SSF81524">
    <property type="entry name" value="14 kDa protein of cytochrome bc1 complex (Ubiquinol-cytochrome c reductase)"/>
    <property type="match status" value="1"/>
</dbReference>
<keyword evidence="6" id="KW-0999">Mitochondrion inner membrane</keyword>
<comment type="subcellular location">
    <subcellularLocation>
        <location evidence="1">Mitochondrion inner membrane</location>
        <topology evidence="1">Peripheral membrane protein</topology>
        <orientation evidence="1">Matrix side</orientation>
    </subcellularLocation>
</comment>
<dbReference type="InterPro" id="IPR036544">
    <property type="entry name" value="QCR7_sf"/>
</dbReference>
<reference evidence="13 14" key="1">
    <citation type="submission" date="2023-08" db="EMBL/GenBank/DDBJ databases">
        <title>A Necator americanus chromosomal reference genome.</title>
        <authorList>
            <person name="Ilik V."/>
            <person name="Petrzelkova K.J."/>
            <person name="Pardy F."/>
            <person name="Fuh T."/>
            <person name="Niatou-Singa F.S."/>
            <person name="Gouil Q."/>
            <person name="Baker L."/>
            <person name="Ritchie M.E."/>
            <person name="Jex A.R."/>
            <person name="Gazzola D."/>
            <person name="Li H."/>
            <person name="Toshio Fujiwara R."/>
            <person name="Zhan B."/>
            <person name="Aroian R.V."/>
            <person name="Pafco B."/>
            <person name="Schwarz E.M."/>
        </authorList>
    </citation>
    <scope>NUCLEOTIDE SEQUENCE [LARGE SCALE GENOMIC DNA]</scope>
    <source>
        <strain evidence="13 14">Aroian</strain>
        <tissue evidence="13">Whole animal</tissue>
    </source>
</reference>
<evidence type="ECO:0000256" key="6">
    <source>
        <dbReference type="ARBA" id="ARBA00022792"/>
    </source>
</evidence>
<dbReference type="EMBL" id="JAVFWL010000005">
    <property type="protein sequence ID" value="KAK6758295.1"/>
    <property type="molecule type" value="Genomic_DNA"/>
</dbReference>
<dbReference type="Pfam" id="PF02271">
    <property type="entry name" value="UCR_14kD"/>
    <property type="match status" value="1"/>
</dbReference>
<evidence type="ECO:0000256" key="4">
    <source>
        <dbReference type="ARBA" id="ARBA00022448"/>
    </source>
</evidence>
<evidence type="ECO:0000256" key="2">
    <source>
        <dbReference type="ARBA" id="ARBA00008554"/>
    </source>
</evidence>
<accession>A0ABR1E7N2</accession>
<keyword evidence="5" id="KW-0679">Respiratory chain</keyword>
<evidence type="ECO:0000256" key="3">
    <source>
        <dbReference type="ARBA" id="ARBA00016323"/>
    </source>
</evidence>
<dbReference type="PANTHER" id="PTHR12022:SF0">
    <property type="entry name" value="CYTOCHROME B-C1 COMPLEX SUBUNIT 7"/>
    <property type="match status" value="1"/>
</dbReference>
<name>A0ABR1E7N2_NECAM</name>
<protein>
    <recommendedName>
        <fullName evidence="3">Cytochrome b-c1 complex subunit 7</fullName>
    </recommendedName>
    <alternativeName>
        <fullName evidence="10">Complex III subunit VII</fullName>
    </alternativeName>
    <alternativeName>
        <fullName evidence="11">Ubiquinol-cytochrome c reductase complex 14 kDa protein</fullName>
    </alternativeName>
</protein>
<gene>
    <name evidence="13" type="primary">Necator_chrV.g20650</name>
    <name evidence="13" type="ORF">RB195_015857</name>
</gene>
<evidence type="ECO:0000256" key="11">
    <source>
        <dbReference type="ARBA" id="ARBA00032927"/>
    </source>
</evidence>
<evidence type="ECO:0000256" key="12">
    <source>
        <dbReference type="ARBA" id="ARBA00038521"/>
    </source>
</evidence>
<evidence type="ECO:0000256" key="8">
    <source>
        <dbReference type="ARBA" id="ARBA00023128"/>
    </source>
</evidence>
<keyword evidence="8" id="KW-0496">Mitochondrion</keyword>
<organism evidence="13 14">
    <name type="scientific">Necator americanus</name>
    <name type="common">Human hookworm</name>
    <dbReference type="NCBI Taxonomy" id="51031"/>
    <lineage>
        <taxon>Eukaryota</taxon>
        <taxon>Metazoa</taxon>
        <taxon>Ecdysozoa</taxon>
        <taxon>Nematoda</taxon>
        <taxon>Chromadorea</taxon>
        <taxon>Rhabditida</taxon>
        <taxon>Rhabditina</taxon>
        <taxon>Rhabditomorpha</taxon>
        <taxon>Strongyloidea</taxon>
        <taxon>Ancylostomatidae</taxon>
        <taxon>Bunostominae</taxon>
        <taxon>Necator</taxon>
    </lineage>
</organism>
<dbReference type="Proteomes" id="UP001303046">
    <property type="component" value="Unassembled WGS sequence"/>
</dbReference>
<evidence type="ECO:0000256" key="7">
    <source>
        <dbReference type="ARBA" id="ARBA00022982"/>
    </source>
</evidence>
<comment type="subunit">
    <text evidence="12">Component of the ubiquinol-cytochrome c oxidoreductase (cytochrome b-c1 complex, complex III, CIII), a multisubunit enzyme composed of 3 respiratory subunits cytochrome b, cytochrome c1 and Rieske protein, 2 core protein subunits, and additional low-molecular weight protein subunits. The complex exists as an obligatory dimer and forms supercomplexes (SCs) in the inner mitochondrial membrane with cytochrome c oxidase (complex IV, CIV).</text>
</comment>
<evidence type="ECO:0000256" key="1">
    <source>
        <dbReference type="ARBA" id="ARBA00004443"/>
    </source>
</evidence>
<comment type="caution">
    <text evidence="13">The sequence shown here is derived from an EMBL/GenBank/DDBJ whole genome shotgun (WGS) entry which is preliminary data.</text>
</comment>
<evidence type="ECO:0000313" key="14">
    <source>
        <dbReference type="Proteomes" id="UP001303046"/>
    </source>
</evidence>
<keyword evidence="4" id="KW-0813">Transport</keyword>
<evidence type="ECO:0000256" key="5">
    <source>
        <dbReference type="ARBA" id="ARBA00022660"/>
    </source>
</evidence>
<evidence type="ECO:0000256" key="9">
    <source>
        <dbReference type="ARBA" id="ARBA00023136"/>
    </source>
</evidence>
<proteinExistence type="inferred from homology"/>